<comment type="caution">
    <text evidence="4">The sequence shown here is derived from an EMBL/GenBank/DDBJ whole genome shotgun (WGS) entry which is preliminary data.</text>
</comment>
<comment type="similarity">
    <text evidence="1">Belongs to the AccD/PCCB family.</text>
</comment>
<dbReference type="InterPro" id="IPR011763">
    <property type="entry name" value="COA_CT_C"/>
</dbReference>
<dbReference type="PROSITE" id="PS50980">
    <property type="entry name" value="COA_CT_NTER"/>
    <property type="match status" value="1"/>
</dbReference>
<dbReference type="EMBL" id="JAWLUP010000073">
    <property type="protein sequence ID" value="MDV7267154.1"/>
    <property type="molecule type" value="Genomic_DNA"/>
</dbReference>
<evidence type="ECO:0000259" key="2">
    <source>
        <dbReference type="PROSITE" id="PS50980"/>
    </source>
</evidence>
<dbReference type="GO" id="GO:0016740">
    <property type="term" value="F:transferase activity"/>
    <property type="evidence" value="ECO:0007669"/>
    <property type="project" value="UniProtKB-KW"/>
</dbReference>
<dbReference type="Pfam" id="PF01039">
    <property type="entry name" value="Carboxyl_trans"/>
    <property type="match status" value="1"/>
</dbReference>
<dbReference type="PANTHER" id="PTHR43842">
    <property type="entry name" value="PROPIONYL-COA CARBOXYLASE BETA CHAIN"/>
    <property type="match status" value="1"/>
</dbReference>
<keyword evidence="4" id="KW-0808">Transferase</keyword>
<dbReference type="RefSeq" id="WP_317769119.1">
    <property type="nucleotide sequence ID" value="NZ_JAWLUP010000073.1"/>
</dbReference>
<dbReference type="GO" id="GO:0004658">
    <property type="term" value="F:propionyl-CoA carboxylase activity"/>
    <property type="evidence" value="ECO:0007669"/>
    <property type="project" value="TreeGrafter"/>
</dbReference>
<evidence type="ECO:0000259" key="3">
    <source>
        <dbReference type="PROSITE" id="PS50989"/>
    </source>
</evidence>
<dbReference type="PANTHER" id="PTHR43842:SF2">
    <property type="entry name" value="PROPIONYL-COA CARBOXYLASE BETA CHAIN, MITOCHONDRIAL"/>
    <property type="match status" value="1"/>
</dbReference>
<name>A0AAE4V2V4_9NOCA</name>
<dbReference type="InterPro" id="IPR029045">
    <property type="entry name" value="ClpP/crotonase-like_dom_sf"/>
</dbReference>
<dbReference type="InterPro" id="IPR011762">
    <property type="entry name" value="COA_CT_N"/>
</dbReference>
<evidence type="ECO:0000313" key="4">
    <source>
        <dbReference type="EMBL" id="MDV7267154.1"/>
    </source>
</evidence>
<sequence length="478" mass="50469">AMAKRAKLGRRSARANIEDLVDPGSFVEYGPLVLAAQRSRRSEQDLIDNTPADGLVAGLATINGDVFSAAASEAVVLSYDYTVLAGTQGMRNHAKTDRVIGLAARKQIPLVLFAEGGGGRPGDTDAGTAAGLDLDTFRSLAALNGKVPLISIVSGRCFAGNAALAGVCDVLIATPDANIGMGGPAMVEGGGLGVYRPEDIGPVEVQRRNGVIDLLARDEAHAVELAKRYLSYFQGPLAQWSAPDERIARHVVPENRLRAYDVRTAVDAIADVDSVLELRPDYGVGILTALMRVEGHPYGVVANSSHHLGGAIDAVAADKMADFLRLCESFGLPVVSLCDTPGFMVGPDSEKDATVRRFGALFIAGARMTVPYGTIILRKGYGLGAMAMAGGSFHASQFTVAWPTGEIGAMGLEGAVRLGFRKELDAIDDPAQRNAAFSQLVDAAYQQGKALNAATIFELDDVIDPAQSRSWIVRLRRP</sequence>
<reference evidence="4" key="1">
    <citation type="submission" date="2023-10" db="EMBL/GenBank/DDBJ databases">
        <title>Development of a sustainable strategy for remediation of hydrocarbon-contaminated territories based on the waste exchange concept.</title>
        <authorList>
            <person name="Krivoruchko A."/>
        </authorList>
    </citation>
    <scope>NUCLEOTIDE SEQUENCE</scope>
    <source>
        <strain evidence="4">IEGM 68</strain>
    </source>
</reference>
<protein>
    <submittedName>
        <fullName evidence="4">Carboxyl transferase domain-containing protein</fullName>
    </submittedName>
</protein>
<dbReference type="PROSITE" id="PS50989">
    <property type="entry name" value="COA_CT_CTER"/>
    <property type="match status" value="1"/>
</dbReference>
<proteinExistence type="inferred from homology"/>
<dbReference type="InterPro" id="IPR034733">
    <property type="entry name" value="AcCoA_carboxyl_beta"/>
</dbReference>
<feature type="non-terminal residue" evidence="4">
    <location>
        <position position="1"/>
    </location>
</feature>
<feature type="domain" description="CoA carboxyltransferase N-terminal" evidence="2">
    <location>
        <begin position="1"/>
        <end position="245"/>
    </location>
</feature>
<dbReference type="InterPro" id="IPR051047">
    <property type="entry name" value="AccD/PCCB"/>
</dbReference>
<gene>
    <name evidence="4" type="ORF">R4315_21740</name>
</gene>
<evidence type="ECO:0000256" key="1">
    <source>
        <dbReference type="ARBA" id="ARBA00006102"/>
    </source>
</evidence>
<evidence type="ECO:0000313" key="5">
    <source>
        <dbReference type="Proteomes" id="UP001185863"/>
    </source>
</evidence>
<dbReference type="Gene3D" id="3.90.226.10">
    <property type="entry name" value="2-enoyl-CoA Hydratase, Chain A, domain 1"/>
    <property type="match status" value="2"/>
</dbReference>
<accession>A0AAE4V2V4</accession>
<feature type="domain" description="CoA carboxyltransferase C-terminal" evidence="3">
    <location>
        <begin position="242"/>
        <end position="478"/>
    </location>
</feature>
<dbReference type="AlphaFoldDB" id="A0AAE4V2V4"/>
<dbReference type="SUPFAM" id="SSF52096">
    <property type="entry name" value="ClpP/crotonase"/>
    <property type="match status" value="2"/>
</dbReference>
<dbReference type="Proteomes" id="UP001185863">
    <property type="component" value="Unassembled WGS sequence"/>
</dbReference>
<organism evidence="4 5">
    <name type="scientific">Rhodococcus oxybenzonivorans</name>
    <dbReference type="NCBI Taxonomy" id="1990687"/>
    <lineage>
        <taxon>Bacteria</taxon>
        <taxon>Bacillati</taxon>
        <taxon>Actinomycetota</taxon>
        <taxon>Actinomycetes</taxon>
        <taxon>Mycobacteriales</taxon>
        <taxon>Nocardiaceae</taxon>
        <taxon>Rhodococcus</taxon>
    </lineage>
</organism>